<comment type="caution">
    <text evidence="1">The sequence shown here is derived from an EMBL/GenBank/DDBJ whole genome shotgun (WGS) entry which is preliminary data.</text>
</comment>
<accession>A0ABV3Y1M6</accession>
<sequence length="42" mass="4542">MKGKKHAPDQVIAKLAEGERMLDEGKTAASFVVRLFRAALTG</sequence>
<dbReference type="Proteomes" id="UP001560267">
    <property type="component" value="Unassembled WGS sequence"/>
</dbReference>
<evidence type="ECO:0000313" key="1">
    <source>
        <dbReference type="EMBL" id="MEX6429467.1"/>
    </source>
</evidence>
<gene>
    <name evidence="1" type="ORF">AB6A68_06385</name>
</gene>
<name>A0ABV3Y1M6_9ACTN</name>
<protein>
    <recommendedName>
        <fullName evidence="3">Transposase</fullName>
    </recommendedName>
</protein>
<organism evidence="1 2">
    <name type="scientific">Ferrimicrobium acidiphilum</name>
    <dbReference type="NCBI Taxonomy" id="121039"/>
    <lineage>
        <taxon>Bacteria</taxon>
        <taxon>Bacillati</taxon>
        <taxon>Actinomycetota</taxon>
        <taxon>Acidimicrobiia</taxon>
        <taxon>Acidimicrobiales</taxon>
        <taxon>Acidimicrobiaceae</taxon>
        <taxon>Ferrimicrobium</taxon>
    </lineage>
</organism>
<keyword evidence="2" id="KW-1185">Reference proteome</keyword>
<proteinExistence type="predicted"/>
<reference evidence="1 2" key="1">
    <citation type="submission" date="2024-07" db="EMBL/GenBank/DDBJ databases">
        <title>Draft Genome Sequence of Ferrimicrobium acidiphilum Strain YE2023, Isolated from a Pulp of Bioleach Reactor.</title>
        <authorList>
            <person name="Elkina Y.A."/>
            <person name="Bulaeva A.G."/>
            <person name="Beletsky A.V."/>
            <person name="Mardanov A.V."/>
        </authorList>
    </citation>
    <scope>NUCLEOTIDE SEQUENCE [LARGE SCALE GENOMIC DNA]</scope>
    <source>
        <strain evidence="1 2">YE2023</strain>
    </source>
</reference>
<dbReference type="RefSeq" id="WP_298385150.1">
    <property type="nucleotide sequence ID" value="NZ_JBFSHR010000017.1"/>
</dbReference>
<evidence type="ECO:0008006" key="3">
    <source>
        <dbReference type="Google" id="ProtNLM"/>
    </source>
</evidence>
<dbReference type="EMBL" id="JBFSHR010000017">
    <property type="protein sequence ID" value="MEX6429467.1"/>
    <property type="molecule type" value="Genomic_DNA"/>
</dbReference>
<evidence type="ECO:0000313" key="2">
    <source>
        <dbReference type="Proteomes" id="UP001560267"/>
    </source>
</evidence>